<evidence type="ECO:0000313" key="3">
    <source>
        <dbReference type="Proteomes" id="UP000623090"/>
    </source>
</evidence>
<protein>
    <submittedName>
        <fullName evidence="2">DUF1837 domain-containing protein</fullName>
    </submittedName>
</protein>
<evidence type="ECO:0000259" key="1">
    <source>
        <dbReference type="Pfam" id="PF08878"/>
    </source>
</evidence>
<comment type="caution">
    <text evidence="2">The sequence shown here is derived from an EMBL/GenBank/DDBJ whole genome shotgun (WGS) entry which is preliminary data.</text>
</comment>
<proteinExistence type="predicted"/>
<name>A0ABX2ACX0_9PROT</name>
<dbReference type="InterPro" id="IPR014976">
    <property type="entry name" value="AbpA_HamA_C"/>
</dbReference>
<reference evidence="2 3" key="1">
    <citation type="journal article" date="2020" name="Microorganisms">
        <title>Description of Komagataeibacter melaceti sp. nov. and Komagataeibacter melomenusus sp. nov. Isolated from Apple Cider Vinegar.</title>
        <authorList>
            <person name="Maric L."/>
            <person name="Cleenwerck I."/>
            <person name="Accetto T."/>
            <person name="Vandamme P."/>
            <person name="Trcek J."/>
        </authorList>
    </citation>
    <scope>NUCLEOTIDE SEQUENCE [LARGE SCALE GENOMIC DNA]</scope>
    <source>
        <strain evidence="2 3">AV436</strain>
    </source>
</reference>
<dbReference type="Pfam" id="PF08878">
    <property type="entry name" value="HamA"/>
    <property type="match status" value="1"/>
</dbReference>
<sequence>MTRTILIAVPNKLDTRFFSWEPKRRQWKEDIFFDAESGRAFGITICSLLSVLAKAACCMINIGFETFIDESLSKITNVTQLKMLLNKRVLSLVNDFEDGKWLSSRFQSYLWDNIAQTALSERERLALADQSHSTLVAAARNLRLTDKDGVGQGSEIAEVFLYGIMKNHYKALPVVPKIFYKQNVQDNAKGADSVHIVVSEDGQDFTLWFGEAKFYNSIADARLDAVVNSVYASLNTGKLKKENAIITNVSDLDQLVLAEALRAKIKAALSSQVSIDHLKPKIHVPILIIHQCAETAKCVELSEEYRKAICAHHKERAEAYFSKQISESSKVHKYGDIQFHLILFPVPDKKAIVDTFLRAVSFYKGAA</sequence>
<dbReference type="RefSeq" id="WP_172156466.1">
    <property type="nucleotide sequence ID" value="NZ_JABJWC010000013.1"/>
</dbReference>
<feature type="domain" description="Anti-bacteriophage protein A/HamA C-terminal" evidence="1">
    <location>
        <begin position="83"/>
        <end position="358"/>
    </location>
</feature>
<accession>A0ABX2ACX0</accession>
<organism evidence="2 3">
    <name type="scientific">Komagataeibacter melomenusus</name>
    <dbReference type="NCBI Taxonomy" id="2766578"/>
    <lineage>
        <taxon>Bacteria</taxon>
        <taxon>Pseudomonadati</taxon>
        <taxon>Pseudomonadota</taxon>
        <taxon>Alphaproteobacteria</taxon>
        <taxon>Acetobacterales</taxon>
        <taxon>Acetobacteraceae</taxon>
        <taxon>Komagataeibacter</taxon>
    </lineage>
</organism>
<dbReference type="Proteomes" id="UP000623090">
    <property type="component" value="Unassembled WGS sequence"/>
</dbReference>
<evidence type="ECO:0000313" key="2">
    <source>
        <dbReference type="EMBL" id="NPC66194.1"/>
    </source>
</evidence>
<keyword evidence="3" id="KW-1185">Reference proteome</keyword>
<dbReference type="EMBL" id="JABJWC010000013">
    <property type="protein sequence ID" value="NPC66194.1"/>
    <property type="molecule type" value="Genomic_DNA"/>
</dbReference>
<gene>
    <name evidence="2" type="ORF">HNW77_07290</name>
</gene>